<sequence>LYYIIYSNMNKSKSKFVFSKQDYESGSGFSTYIWGPCLWQFIHIMTFNYPVKPTKEDKKNYLQFLQLLAKTLPCKWCRKNYSKNINEQDTKLDMNTMENRETLSRWACNMHNKVNKILKKNTCKKYDETRDFYEQFRARCTPAKDVKKGQHGGCTEPIHKGVKSRIVLRIVPRNSKTEVLKINKKCLCKKKILK</sequence>
<dbReference type="InterPro" id="IPR039799">
    <property type="entry name" value="ALR/ERV"/>
</dbReference>
<protein>
    <recommendedName>
        <fullName evidence="2">thiol oxidase</fullName>
        <ecNumber evidence="2">1.8.3.2</ecNumber>
    </recommendedName>
</protein>
<evidence type="ECO:0000256" key="5">
    <source>
        <dbReference type="ARBA" id="ARBA00023002"/>
    </source>
</evidence>
<dbReference type="GO" id="GO:0005739">
    <property type="term" value="C:mitochondrion"/>
    <property type="evidence" value="ECO:0007669"/>
    <property type="project" value="TreeGrafter"/>
</dbReference>
<name>A0A381W0X9_9ZZZZ</name>
<gene>
    <name evidence="8" type="ORF">METZ01_LOCUS98387</name>
</gene>
<evidence type="ECO:0000259" key="7">
    <source>
        <dbReference type="PROSITE" id="PS51324"/>
    </source>
</evidence>
<dbReference type="SUPFAM" id="SSF69000">
    <property type="entry name" value="FAD-dependent thiol oxidase"/>
    <property type="match status" value="1"/>
</dbReference>
<keyword evidence="3" id="KW-0285">Flavoprotein</keyword>
<dbReference type="PANTHER" id="PTHR12645:SF0">
    <property type="entry name" value="FAD-LINKED SULFHYDRYL OXIDASE ALR"/>
    <property type="match status" value="1"/>
</dbReference>
<evidence type="ECO:0000256" key="2">
    <source>
        <dbReference type="ARBA" id="ARBA00012512"/>
    </source>
</evidence>
<dbReference type="EMBL" id="UINC01010217">
    <property type="protein sequence ID" value="SVA45533.1"/>
    <property type="molecule type" value="Genomic_DNA"/>
</dbReference>
<evidence type="ECO:0000313" key="8">
    <source>
        <dbReference type="EMBL" id="SVA45533.1"/>
    </source>
</evidence>
<evidence type="ECO:0000256" key="6">
    <source>
        <dbReference type="ARBA" id="ARBA00023157"/>
    </source>
</evidence>
<dbReference type="Pfam" id="PF04777">
    <property type="entry name" value="Evr1_Alr"/>
    <property type="match status" value="1"/>
</dbReference>
<feature type="non-terminal residue" evidence="8">
    <location>
        <position position="1"/>
    </location>
</feature>
<accession>A0A381W0X9</accession>
<evidence type="ECO:0000256" key="1">
    <source>
        <dbReference type="ARBA" id="ARBA00001974"/>
    </source>
</evidence>
<keyword evidence="6" id="KW-1015">Disulfide bond</keyword>
<dbReference type="InterPro" id="IPR017905">
    <property type="entry name" value="ERV/ALR_sulphydryl_oxidase"/>
</dbReference>
<keyword evidence="5" id="KW-0560">Oxidoreductase</keyword>
<evidence type="ECO:0000256" key="4">
    <source>
        <dbReference type="ARBA" id="ARBA00022827"/>
    </source>
</evidence>
<keyword evidence="4" id="KW-0274">FAD</keyword>
<evidence type="ECO:0000256" key="3">
    <source>
        <dbReference type="ARBA" id="ARBA00022630"/>
    </source>
</evidence>
<comment type="cofactor">
    <cofactor evidence="1">
        <name>FAD</name>
        <dbReference type="ChEBI" id="CHEBI:57692"/>
    </cofactor>
</comment>
<dbReference type="GO" id="GO:0050660">
    <property type="term" value="F:flavin adenine dinucleotide binding"/>
    <property type="evidence" value="ECO:0007669"/>
    <property type="project" value="TreeGrafter"/>
</dbReference>
<reference evidence="8" key="1">
    <citation type="submission" date="2018-05" db="EMBL/GenBank/DDBJ databases">
        <authorList>
            <person name="Lanie J.A."/>
            <person name="Ng W.-L."/>
            <person name="Kazmierczak K.M."/>
            <person name="Andrzejewski T.M."/>
            <person name="Davidsen T.M."/>
            <person name="Wayne K.J."/>
            <person name="Tettelin H."/>
            <person name="Glass J.I."/>
            <person name="Rusch D."/>
            <person name="Podicherti R."/>
            <person name="Tsui H.-C.T."/>
            <person name="Winkler M.E."/>
        </authorList>
    </citation>
    <scope>NUCLEOTIDE SEQUENCE</scope>
</reference>
<dbReference type="EC" id="1.8.3.2" evidence="2"/>
<dbReference type="PROSITE" id="PS51324">
    <property type="entry name" value="ERV_ALR"/>
    <property type="match status" value="1"/>
</dbReference>
<dbReference type="AlphaFoldDB" id="A0A381W0X9"/>
<proteinExistence type="predicted"/>
<feature type="domain" description="ERV/ALR sulfhydryl oxidase" evidence="7">
    <location>
        <begin position="27"/>
        <end position="136"/>
    </location>
</feature>
<dbReference type="GO" id="GO:0016971">
    <property type="term" value="F:flavin-dependent sulfhydryl oxidase activity"/>
    <property type="evidence" value="ECO:0007669"/>
    <property type="project" value="InterPro"/>
</dbReference>
<dbReference type="Gene3D" id="1.20.120.310">
    <property type="entry name" value="ERV/ALR sulfhydryl oxidase domain"/>
    <property type="match status" value="1"/>
</dbReference>
<dbReference type="InterPro" id="IPR036774">
    <property type="entry name" value="ERV/ALR_sulphydryl_oxid_sf"/>
</dbReference>
<organism evidence="8">
    <name type="scientific">marine metagenome</name>
    <dbReference type="NCBI Taxonomy" id="408172"/>
    <lineage>
        <taxon>unclassified sequences</taxon>
        <taxon>metagenomes</taxon>
        <taxon>ecological metagenomes</taxon>
    </lineage>
</organism>
<dbReference type="PANTHER" id="PTHR12645">
    <property type="entry name" value="ALR/ERV"/>
    <property type="match status" value="1"/>
</dbReference>